<keyword evidence="2" id="KW-1185">Reference proteome</keyword>
<protein>
    <recommendedName>
        <fullName evidence="3">CHK kinase-like domain-containing protein</fullName>
    </recommendedName>
</protein>
<dbReference type="AlphaFoldDB" id="A0A0B1T0V6"/>
<accession>A0A0B1T0V6</accession>
<evidence type="ECO:0000313" key="1">
    <source>
        <dbReference type="EMBL" id="KHJ89781.1"/>
    </source>
</evidence>
<dbReference type="OrthoDB" id="190089at2759"/>
<dbReference type="SUPFAM" id="SSF56112">
    <property type="entry name" value="Protein kinase-like (PK-like)"/>
    <property type="match status" value="1"/>
</dbReference>
<gene>
    <name evidence="1" type="ORF">OESDEN_10386</name>
</gene>
<evidence type="ECO:0008006" key="3">
    <source>
        <dbReference type="Google" id="ProtNLM"/>
    </source>
</evidence>
<name>A0A0B1T0V6_OESDE</name>
<evidence type="ECO:0000313" key="2">
    <source>
        <dbReference type="Proteomes" id="UP000053660"/>
    </source>
</evidence>
<dbReference type="Pfam" id="PF02958">
    <property type="entry name" value="EcKL"/>
    <property type="match status" value="1"/>
</dbReference>
<dbReference type="InterPro" id="IPR004119">
    <property type="entry name" value="EcKL"/>
</dbReference>
<proteinExistence type="predicted"/>
<dbReference type="Proteomes" id="UP000053660">
    <property type="component" value="Unassembled WGS sequence"/>
</dbReference>
<organism evidence="1 2">
    <name type="scientific">Oesophagostomum dentatum</name>
    <name type="common">Nodular worm</name>
    <dbReference type="NCBI Taxonomy" id="61180"/>
    <lineage>
        <taxon>Eukaryota</taxon>
        <taxon>Metazoa</taxon>
        <taxon>Ecdysozoa</taxon>
        <taxon>Nematoda</taxon>
        <taxon>Chromadorea</taxon>
        <taxon>Rhabditida</taxon>
        <taxon>Rhabditina</taxon>
        <taxon>Rhabditomorpha</taxon>
        <taxon>Strongyloidea</taxon>
        <taxon>Strongylidae</taxon>
        <taxon>Oesophagostomum</taxon>
    </lineage>
</organism>
<dbReference type="InterPro" id="IPR011009">
    <property type="entry name" value="Kinase-like_dom_sf"/>
</dbReference>
<dbReference type="Gene3D" id="3.90.1200.10">
    <property type="match status" value="1"/>
</dbReference>
<reference evidence="1 2" key="1">
    <citation type="submission" date="2014-03" db="EMBL/GenBank/DDBJ databases">
        <title>Draft genome of the hookworm Oesophagostomum dentatum.</title>
        <authorList>
            <person name="Mitreva M."/>
        </authorList>
    </citation>
    <scope>NUCLEOTIDE SEQUENCE [LARGE SCALE GENOMIC DNA]</scope>
    <source>
        <strain evidence="1 2">OD-Hann</strain>
    </source>
</reference>
<dbReference type="EMBL" id="KN553776">
    <property type="protein sequence ID" value="KHJ89781.1"/>
    <property type="molecule type" value="Genomic_DNA"/>
</dbReference>
<sequence>MCVGKPKSGEQSYRVYLVKDEKEEDLKLEDAAKLAAFFNSKFFHETVTSNNLAIPCGRFEQSFRIDDGDISYLVFVTRFEKGWRARELSENELCLVAEKIGAIHAINTASMSPEFLRVVEENYENIQNYQTSIEPQLLKIMYEAIEGELAKYFSLPNEVMPRLEKIVANEDEEERPTPSERVVCHGRLTADNCYFKENLDKGGATGHPIELVDVTDWENIHFGDVACDLSNLIISSAEPSI</sequence>